<organism evidence="2">
    <name type="scientific">Rhododendron williamsianum</name>
    <dbReference type="NCBI Taxonomy" id="262921"/>
    <lineage>
        <taxon>Eukaryota</taxon>
        <taxon>Viridiplantae</taxon>
        <taxon>Streptophyta</taxon>
        <taxon>Embryophyta</taxon>
        <taxon>Tracheophyta</taxon>
        <taxon>Spermatophyta</taxon>
        <taxon>Magnoliopsida</taxon>
        <taxon>eudicotyledons</taxon>
        <taxon>Gunneridae</taxon>
        <taxon>Pentapetalae</taxon>
        <taxon>asterids</taxon>
        <taxon>Ericales</taxon>
        <taxon>Ericaceae</taxon>
        <taxon>Ericoideae</taxon>
        <taxon>Rhodoreae</taxon>
        <taxon>Rhododendron</taxon>
    </lineage>
</organism>
<sequence>MNTELGFDELLSLDSLNDASNGYLALRRLIIYPKGNSRAKGKSLSLFLELVDCKSLATERKVYAEYNLRIRDQILGKHFEMKAEDWFSASCQSFGYSNFLPQRDLNDTKKGFLVKDTVIVDAQIILTSTQKDF</sequence>
<dbReference type="SUPFAM" id="SSF49599">
    <property type="entry name" value="TRAF domain-like"/>
    <property type="match status" value="1"/>
</dbReference>
<dbReference type="EMBL" id="QEFC01003856">
    <property type="protein sequence ID" value="KAE9446153.1"/>
    <property type="molecule type" value="Genomic_DNA"/>
</dbReference>
<dbReference type="InterPro" id="IPR002083">
    <property type="entry name" value="MATH/TRAF_dom"/>
</dbReference>
<reference evidence="2" key="1">
    <citation type="journal article" date="2019" name="Genome Biol. Evol.">
        <title>The Rhododendron genome and chromosomal organization provide insight into shared whole-genome duplications across the heath family (Ericaceae).</title>
        <authorList>
            <person name="Soza V.L."/>
            <person name="Lindsley D."/>
            <person name="Waalkes A."/>
            <person name="Ramage E."/>
            <person name="Patwardhan R.P."/>
            <person name="Burton J.N."/>
            <person name="Adey A."/>
            <person name="Kumar A."/>
            <person name="Qiu R."/>
            <person name="Shendure J."/>
            <person name="Hall B."/>
        </authorList>
    </citation>
    <scope>NUCLEOTIDE SEQUENCE</scope>
    <source>
        <strain evidence="2">RSF 1966-606</strain>
    </source>
</reference>
<accession>A0A6A4KD04</accession>
<dbReference type="PANTHER" id="PTHR46162:SF40">
    <property type="entry name" value="TRAF-LIKE FAMILY PROTEIN"/>
    <property type="match status" value="1"/>
</dbReference>
<dbReference type="PROSITE" id="PS50144">
    <property type="entry name" value="MATH"/>
    <property type="match status" value="1"/>
</dbReference>
<dbReference type="Gene3D" id="2.60.210.10">
    <property type="entry name" value="Apoptosis, Tumor Necrosis Factor Receptor Associated Protein 2, Chain A"/>
    <property type="match status" value="1"/>
</dbReference>
<dbReference type="InterPro" id="IPR008974">
    <property type="entry name" value="TRAF-like"/>
</dbReference>
<proteinExistence type="predicted"/>
<comment type="caution">
    <text evidence="2">The sequence shown here is derived from an EMBL/GenBank/DDBJ whole genome shotgun (WGS) entry which is preliminary data.</text>
</comment>
<dbReference type="CDD" id="cd00121">
    <property type="entry name" value="MATH"/>
    <property type="match status" value="1"/>
</dbReference>
<evidence type="ECO:0000313" key="2">
    <source>
        <dbReference type="EMBL" id="KAE9446153.1"/>
    </source>
</evidence>
<name>A0A6A4KD04_9ERIC</name>
<dbReference type="PANTHER" id="PTHR46162">
    <property type="entry name" value="TRAF-LIKE FAMILY PROTEIN"/>
    <property type="match status" value="1"/>
</dbReference>
<feature type="domain" description="MATH" evidence="1">
    <location>
        <begin position="1"/>
        <end position="124"/>
    </location>
</feature>
<dbReference type="OrthoDB" id="192247at2759"/>
<gene>
    <name evidence="2" type="ORF">C3L33_21949</name>
</gene>
<feature type="non-terminal residue" evidence="2">
    <location>
        <position position="1"/>
    </location>
</feature>
<dbReference type="AlphaFoldDB" id="A0A6A4KD04"/>
<protein>
    <recommendedName>
        <fullName evidence="1">MATH domain-containing protein</fullName>
    </recommendedName>
</protein>
<dbReference type="Pfam" id="PF22486">
    <property type="entry name" value="MATH_2"/>
    <property type="match status" value="1"/>
</dbReference>
<evidence type="ECO:0000259" key="1">
    <source>
        <dbReference type="PROSITE" id="PS50144"/>
    </source>
</evidence>